<dbReference type="EMBL" id="GIBP01005192">
    <property type="protein sequence ID" value="NDV34161.1"/>
    <property type="molecule type" value="Transcribed_RNA"/>
</dbReference>
<accession>A0A6B2LB50</accession>
<name>A0A6B2LB50_9EUKA</name>
<evidence type="ECO:0000256" key="1">
    <source>
        <dbReference type="ARBA" id="ARBA00013201"/>
    </source>
</evidence>
<evidence type="ECO:0000256" key="3">
    <source>
        <dbReference type="ARBA" id="ARBA00022963"/>
    </source>
</evidence>
<dbReference type="AlphaFoldDB" id="A0A6B2LB50"/>
<evidence type="ECO:0000256" key="4">
    <source>
        <dbReference type="ARBA" id="ARBA00023098"/>
    </source>
</evidence>
<evidence type="ECO:0000313" key="5">
    <source>
        <dbReference type="EMBL" id="NDV34161.1"/>
    </source>
</evidence>
<organism evidence="5">
    <name type="scientific">Arcella intermedia</name>
    <dbReference type="NCBI Taxonomy" id="1963864"/>
    <lineage>
        <taxon>Eukaryota</taxon>
        <taxon>Amoebozoa</taxon>
        <taxon>Tubulinea</taxon>
        <taxon>Elardia</taxon>
        <taxon>Arcellinida</taxon>
        <taxon>Sphaerothecina</taxon>
        <taxon>Arcellidae</taxon>
        <taxon>Arcella</taxon>
    </lineage>
</organism>
<dbReference type="InterPro" id="IPR029058">
    <property type="entry name" value="AB_hydrolase_fold"/>
</dbReference>
<dbReference type="PANTHER" id="PTHR10272">
    <property type="entry name" value="PLATELET-ACTIVATING FACTOR ACETYLHYDROLASE"/>
    <property type="match status" value="1"/>
</dbReference>
<reference evidence="5" key="1">
    <citation type="journal article" date="2020" name="J. Eukaryot. Microbiol.">
        <title>De novo Sequencing, Assembly and Annotation of the Transcriptome for the Free-Living Testate Amoeba Arcella intermedia.</title>
        <authorList>
            <person name="Ribeiro G.M."/>
            <person name="Porfirio-Sousa A.L."/>
            <person name="Maurer-Alcala X.X."/>
            <person name="Katz L.A."/>
            <person name="Lahr D.J.G."/>
        </authorList>
    </citation>
    <scope>NUCLEOTIDE SEQUENCE</scope>
</reference>
<dbReference type="Pfam" id="PF03403">
    <property type="entry name" value="PAF-AH_p_II"/>
    <property type="match status" value="1"/>
</dbReference>
<protein>
    <recommendedName>
        <fullName evidence="1">1-alkyl-2-acetylglycerophosphocholine esterase</fullName>
        <ecNumber evidence="1">3.1.1.47</ecNumber>
    </recommendedName>
</protein>
<keyword evidence="2" id="KW-0378">Hydrolase</keyword>
<keyword evidence="3" id="KW-0442">Lipid degradation</keyword>
<dbReference type="GO" id="GO:0003847">
    <property type="term" value="F:1-alkyl-2-acetylglycerophosphocholine esterase activity"/>
    <property type="evidence" value="ECO:0007669"/>
    <property type="project" value="UniProtKB-EC"/>
</dbReference>
<dbReference type="PANTHER" id="PTHR10272:SF0">
    <property type="entry name" value="PLATELET-ACTIVATING FACTOR ACETYLHYDROLASE"/>
    <property type="match status" value="1"/>
</dbReference>
<evidence type="ECO:0000256" key="2">
    <source>
        <dbReference type="ARBA" id="ARBA00022801"/>
    </source>
</evidence>
<proteinExistence type="predicted"/>
<dbReference type="SUPFAM" id="SSF53474">
    <property type="entry name" value="alpha/beta-Hydrolases"/>
    <property type="match status" value="1"/>
</dbReference>
<sequence>MSKREQHLPLEAAKRLISLGLPPKIPSWVSSHLALTIAHARMNVPIAGEIPKWPLLLMSHGLYGLPEVYTILAEQLASLGFIVCAPLHTDRSSCYDFVTYKPNTSVSEKDFRNKQLQLRAANISFVLDNILASDLKDFIDVDCIGACGHSFGGATSIEALKQDPRIKCSVSWDGWMFPFVDVSPVQKPILFINSDLWQWKENLEVMKIISPKLIAVRSTLHHDFDDSGHFAARTVLRAMKSIGFNDVSLVKMIIARLTAAFFAKEMKIESHSGIIGEPDFNTLLRTYKDELILSQNAF</sequence>
<keyword evidence="4" id="KW-0443">Lipid metabolism</keyword>
<dbReference type="GO" id="GO:0016042">
    <property type="term" value="P:lipid catabolic process"/>
    <property type="evidence" value="ECO:0007669"/>
    <property type="project" value="UniProtKB-KW"/>
</dbReference>
<dbReference type="EC" id="3.1.1.47" evidence="1"/>
<dbReference type="Gene3D" id="3.40.50.1820">
    <property type="entry name" value="alpha/beta hydrolase"/>
    <property type="match status" value="1"/>
</dbReference>